<reference evidence="2" key="1">
    <citation type="submission" date="2024-05" db="EMBL/GenBank/DDBJ databases">
        <title>Planctomycetes of the genus Singulisphaera possess chitinolytic capabilities.</title>
        <authorList>
            <person name="Ivanova A."/>
        </authorList>
    </citation>
    <scope>NUCLEOTIDE SEQUENCE</scope>
    <source>
        <strain evidence="2">Ch08T</strain>
    </source>
</reference>
<dbReference type="PANTHER" id="PTHR37304:SF1">
    <property type="entry name" value="MEMBRANE PROTEIN"/>
    <property type="match status" value="1"/>
</dbReference>
<dbReference type="RefSeq" id="WP_406693906.1">
    <property type="nucleotide sequence ID" value="NZ_CP155447.1"/>
</dbReference>
<keyword evidence="1" id="KW-0472">Membrane</keyword>
<organism evidence="2">
    <name type="scientific">Singulisphaera sp. Ch08</name>
    <dbReference type="NCBI Taxonomy" id="3120278"/>
    <lineage>
        <taxon>Bacteria</taxon>
        <taxon>Pseudomonadati</taxon>
        <taxon>Planctomycetota</taxon>
        <taxon>Planctomycetia</taxon>
        <taxon>Isosphaerales</taxon>
        <taxon>Isosphaeraceae</taxon>
        <taxon>Singulisphaera</taxon>
    </lineage>
</organism>
<dbReference type="EMBL" id="CP155447">
    <property type="protein sequence ID" value="XBH01213.1"/>
    <property type="molecule type" value="Genomic_DNA"/>
</dbReference>
<evidence type="ECO:0000313" key="2">
    <source>
        <dbReference type="EMBL" id="XBH01213.1"/>
    </source>
</evidence>
<gene>
    <name evidence="2" type="ORF">V5E97_22980</name>
</gene>
<dbReference type="PANTHER" id="PTHR37304">
    <property type="entry name" value="MEMBRANE PROTEIN-RELATED"/>
    <property type="match status" value="1"/>
</dbReference>
<evidence type="ECO:0000256" key="1">
    <source>
        <dbReference type="SAM" id="Phobius"/>
    </source>
</evidence>
<accession>A0AAU7C7U1</accession>
<proteinExistence type="predicted"/>
<sequence>MRTFDVIAAVLVVVGAVNWGLVGAAHLDLVALLFGAGSVLASAVYVVVGLAGLYQALQWKAIQRRWQAEVRLA</sequence>
<dbReference type="InterPro" id="IPR007211">
    <property type="entry name" value="DUF378"/>
</dbReference>
<feature type="transmembrane region" description="Helical" evidence="1">
    <location>
        <begin position="34"/>
        <end position="57"/>
    </location>
</feature>
<protein>
    <submittedName>
        <fullName evidence="2">DUF378 domain-containing protein</fullName>
    </submittedName>
</protein>
<dbReference type="Pfam" id="PF04070">
    <property type="entry name" value="DUF378"/>
    <property type="match status" value="1"/>
</dbReference>
<keyword evidence="1" id="KW-0812">Transmembrane</keyword>
<keyword evidence="1" id="KW-1133">Transmembrane helix</keyword>
<name>A0AAU7C7U1_9BACT</name>
<dbReference type="AlphaFoldDB" id="A0AAU7C7U1"/>